<feature type="region of interest" description="Disordered" evidence="1">
    <location>
        <begin position="70"/>
        <end position="92"/>
    </location>
</feature>
<dbReference type="RefSeq" id="WP_253873068.1">
    <property type="nucleotide sequence ID" value="NZ_BAABHM010000013.1"/>
</dbReference>
<organism evidence="2 3">
    <name type="scientific">Promicromonospora umidemergens</name>
    <dbReference type="NCBI Taxonomy" id="629679"/>
    <lineage>
        <taxon>Bacteria</taxon>
        <taxon>Bacillati</taxon>
        <taxon>Actinomycetota</taxon>
        <taxon>Actinomycetes</taxon>
        <taxon>Micrococcales</taxon>
        <taxon>Promicromonosporaceae</taxon>
        <taxon>Promicromonospora</taxon>
    </lineage>
</organism>
<reference evidence="3" key="1">
    <citation type="journal article" date="2019" name="Int. J. Syst. Evol. Microbiol.">
        <title>The Global Catalogue of Microorganisms (GCM) 10K type strain sequencing project: providing services to taxonomists for standard genome sequencing and annotation.</title>
        <authorList>
            <consortium name="The Broad Institute Genomics Platform"/>
            <consortium name="The Broad Institute Genome Sequencing Center for Infectious Disease"/>
            <person name="Wu L."/>
            <person name="Ma J."/>
        </authorList>
    </citation>
    <scope>NUCLEOTIDE SEQUENCE [LARGE SCALE GENOMIC DNA]</scope>
    <source>
        <strain evidence="3">JCM 17975</strain>
    </source>
</reference>
<protein>
    <submittedName>
        <fullName evidence="2">Uncharacterized protein</fullName>
    </submittedName>
</protein>
<evidence type="ECO:0000313" key="2">
    <source>
        <dbReference type="EMBL" id="GAA4707361.1"/>
    </source>
</evidence>
<evidence type="ECO:0000313" key="3">
    <source>
        <dbReference type="Proteomes" id="UP001500843"/>
    </source>
</evidence>
<evidence type="ECO:0000256" key="1">
    <source>
        <dbReference type="SAM" id="MobiDB-lite"/>
    </source>
</evidence>
<dbReference type="Proteomes" id="UP001500843">
    <property type="component" value="Unassembled WGS sequence"/>
</dbReference>
<proteinExistence type="predicted"/>
<dbReference type="EMBL" id="BAABHM010000013">
    <property type="protein sequence ID" value="GAA4707361.1"/>
    <property type="molecule type" value="Genomic_DNA"/>
</dbReference>
<comment type="caution">
    <text evidence="2">The sequence shown here is derived from an EMBL/GenBank/DDBJ whole genome shotgun (WGS) entry which is preliminary data.</text>
</comment>
<gene>
    <name evidence="2" type="ORF">GCM10023198_32250</name>
</gene>
<accession>A0ABP8XH47</accession>
<keyword evidence="3" id="KW-1185">Reference proteome</keyword>
<name>A0ABP8XH47_9MICO</name>
<sequence>MVNELSPTAMGALVAATVPSPIAQAIFGPALAYEKDLAERAARGEEVDLMEPAVGECNRCHRQTWDEVNIGTEDRMTQPDGGPCGGRFEPTH</sequence>